<dbReference type="AlphaFoldDB" id="A0A8G2HQY4"/>
<evidence type="ECO:0000313" key="2">
    <source>
        <dbReference type="EMBL" id="STO15701.1"/>
    </source>
</evidence>
<evidence type="ECO:0000313" key="3">
    <source>
        <dbReference type="Proteomes" id="UP000255284"/>
    </source>
</evidence>
<reference evidence="2 3" key="1">
    <citation type="submission" date="2018-06" db="EMBL/GenBank/DDBJ databases">
        <authorList>
            <consortium name="Pathogen Informatics"/>
            <person name="Doyle S."/>
        </authorList>
    </citation>
    <scope>NUCLEOTIDE SEQUENCE [LARGE SCALE GENOMIC DNA]</scope>
    <source>
        <strain evidence="2 3">NCTC11819</strain>
    </source>
</reference>
<sequence length="41" mass="4542">MKPRNGENATTETKHTTGQLTVGNTVPHFKHRLPERPGGVF</sequence>
<feature type="compositionally biased region" description="Polar residues" evidence="1">
    <location>
        <begin position="7"/>
        <end position="24"/>
    </location>
</feature>
<feature type="region of interest" description="Disordered" evidence="1">
    <location>
        <begin position="1"/>
        <end position="41"/>
    </location>
</feature>
<accession>A0A8G2HQY4</accession>
<comment type="caution">
    <text evidence="2">The sequence shown here is derived from an EMBL/GenBank/DDBJ whole genome shotgun (WGS) entry which is preliminary data.</text>
</comment>
<protein>
    <submittedName>
        <fullName evidence="2">Uncharacterized protein</fullName>
    </submittedName>
</protein>
<dbReference type="Proteomes" id="UP000255284">
    <property type="component" value="Unassembled WGS sequence"/>
</dbReference>
<gene>
    <name evidence="2" type="ORF">NCTC11819_00243</name>
</gene>
<organism evidence="2 3">
    <name type="scientific">Mobiluncus mulieris</name>
    <dbReference type="NCBI Taxonomy" id="2052"/>
    <lineage>
        <taxon>Bacteria</taxon>
        <taxon>Bacillati</taxon>
        <taxon>Actinomycetota</taxon>
        <taxon>Actinomycetes</taxon>
        <taxon>Actinomycetales</taxon>
        <taxon>Actinomycetaceae</taxon>
        <taxon>Mobiluncus</taxon>
    </lineage>
</organism>
<dbReference type="EMBL" id="UGGQ01000006">
    <property type="protein sequence ID" value="STO15701.1"/>
    <property type="molecule type" value="Genomic_DNA"/>
</dbReference>
<name>A0A8G2HQY4_9ACTO</name>
<proteinExistence type="predicted"/>
<evidence type="ECO:0000256" key="1">
    <source>
        <dbReference type="SAM" id="MobiDB-lite"/>
    </source>
</evidence>